<dbReference type="Pfam" id="PF00755">
    <property type="entry name" value="Carn_acyltransf"/>
    <property type="match status" value="1"/>
</dbReference>
<reference evidence="2" key="1">
    <citation type="submission" date="2019-10" db="EMBL/GenBank/DDBJ databases">
        <authorList>
            <person name="Soares A.E.R."/>
            <person name="Aleixo A."/>
            <person name="Schneider P."/>
            <person name="Miyaki C.Y."/>
            <person name="Schneider M.P."/>
            <person name="Mello C."/>
            <person name="Vasconcelos A.T.R."/>
        </authorList>
    </citation>
    <scope>NUCLEOTIDE SEQUENCE</scope>
    <source>
        <tissue evidence="2">Muscle</tissue>
    </source>
</reference>
<name>A0ABQ9E0H0_9PASS</name>
<dbReference type="EMBL" id="WHWB01023255">
    <property type="protein sequence ID" value="KAJ7428661.1"/>
    <property type="molecule type" value="Genomic_DNA"/>
</dbReference>
<dbReference type="Gene3D" id="3.30.559.10">
    <property type="entry name" value="Chloramphenicol acetyltransferase-like domain"/>
    <property type="match status" value="1"/>
</dbReference>
<protein>
    <recommendedName>
        <fullName evidence="1">Choline/carnitine acyltransferase domain-containing protein</fullName>
    </recommendedName>
</protein>
<dbReference type="InterPro" id="IPR039551">
    <property type="entry name" value="Cho/carn_acyl_trans"/>
</dbReference>
<dbReference type="SUPFAM" id="SSF52777">
    <property type="entry name" value="CoA-dependent acyltransferases"/>
    <property type="match status" value="1"/>
</dbReference>
<comment type="caution">
    <text evidence="2">The sequence shown here is derived from an EMBL/GenBank/DDBJ whole genome shotgun (WGS) entry which is preliminary data.</text>
</comment>
<dbReference type="Proteomes" id="UP001145742">
    <property type="component" value="Unassembled WGS sequence"/>
</dbReference>
<evidence type="ECO:0000313" key="3">
    <source>
        <dbReference type="Proteomes" id="UP001145742"/>
    </source>
</evidence>
<sequence length="68" mass="7662">MFRLGRTDTIRSTSVDSLNFVQSMDSPDESVRNVEREDSTPKNNSCLFGYPCVSWCQLSRTAPVTKLS</sequence>
<evidence type="ECO:0000259" key="1">
    <source>
        <dbReference type="Pfam" id="PF00755"/>
    </source>
</evidence>
<dbReference type="InterPro" id="IPR023213">
    <property type="entry name" value="CAT-like_dom_sf"/>
</dbReference>
<evidence type="ECO:0000313" key="2">
    <source>
        <dbReference type="EMBL" id="KAJ7428661.1"/>
    </source>
</evidence>
<organism evidence="2 3">
    <name type="scientific">Willisornis vidua</name>
    <name type="common">Xingu scale-backed antbird</name>
    <dbReference type="NCBI Taxonomy" id="1566151"/>
    <lineage>
        <taxon>Eukaryota</taxon>
        <taxon>Metazoa</taxon>
        <taxon>Chordata</taxon>
        <taxon>Craniata</taxon>
        <taxon>Vertebrata</taxon>
        <taxon>Euteleostomi</taxon>
        <taxon>Archelosauria</taxon>
        <taxon>Archosauria</taxon>
        <taxon>Dinosauria</taxon>
        <taxon>Saurischia</taxon>
        <taxon>Theropoda</taxon>
        <taxon>Coelurosauria</taxon>
        <taxon>Aves</taxon>
        <taxon>Neognathae</taxon>
        <taxon>Neoaves</taxon>
        <taxon>Telluraves</taxon>
        <taxon>Australaves</taxon>
        <taxon>Passeriformes</taxon>
        <taxon>Thamnophilidae</taxon>
        <taxon>Willisornis</taxon>
    </lineage>
</organism>
<gene>
    <name evidence="2" type="ORF">WISP_01067</name>
</gene>
<feature type="domain" description="Choline/carnitine acyltransferase" evidence="1">
    <location>
        <begin position="1"/>
        <end position="31"/>
    </location>
</feature>
<proteinExistence type="predicted"/>
<accession>A0ABQ9E0H0</accession>
<keyword evidence="3" id="KW-1185">Reference proteome</keyword>